<dbReference type="EMBL" id="SKBM01000004">
    <property type="protein sequence ID" value="TCZ64916.1"/>
    <property type="molecule type" value="Genomic_DNA"/>
</dbReference>
<name>A0A4R4DSZ1_9PROT</name>
<protein>
    <submittedName>
        <fullName evidence="2">Uncharacterized protein</fullName>
    </submittedName>
</protein>
<evidence type="ECO:0000313" key="3">
    <source>
        <dbReference type="Proteomes" id="UP000295023"/>
    </source>
</evidence>
<gene>
    <name evidence="2" type="ORF">EXY23_05980</name>
</gene>
<dbReference type="OrthoDB" id="345021at2"/>
<organism evidence="2 3">
    <name type="scientific">Roseicella aquatilis</name>
    <dbReference type="NCBI Taxonomy" id="2527868"/>
    <lineage>
        <taxon>Bacteria</taxon>
        <taxon>Pseudomonadati</taxon>
        <taxon>Pseudomonadota</taxon>
        <taxon>Alphaproteobacteria</taxon>
        <taxon>Acetobacterales</taxon>
        <taxon>Roseomonadaceae</taxon>
        <taxon>Roseicella</taxon>
    </lineage>
</organism>
<feature type="region of interest" description="Disordered" evidence="1">
    <location>
        <begin position="414"/>
        <end position="437"/>
    </location>
</feature>
<evidence type="ECO:0000313" key="2">
    <source>
        <dbReference type="EMBL" id="TCZ64916.1"/>
    </source>
</evidence>
<comment type="caution">
    <text evidence="2">The sequence shown here is derived from an EMBL/GenBank/DDBJ whole genome shotgun (WGS) entry which is preliminary data.</text>
</comment>
<proteinExistence type="predicted"/>
<sequence length="1320" mass="143116">MEFHEGRLQRPGFEPVPVTAPPNPGWWQPRAGYRTDMAATIPIQRPRGERGLFQVNALPRAPGAPFANPCPQDAPLRRYRGAFIQTELTYNRHGWFDPQGRIVILEDDIKDIIDPATRTRLPEPLFFRANSGECIQFLSSNFMPSALNVDDFQVYTPTDTIGQHIHLVKFDVTSSDGSGNGWNYEDATFSPDEVRERIFAHNRTLDAAGSPQPRLAPQPHPLFRPGGSIWEAAGGDLDHPVHGRLLKRGLCPPRGAGEAEAAYAERLNTEHPFCGAQRTTQRWWADPILNRLNGRDNTLRTVFTHDHFGPSSHQQHGLYAGLVVEPANSLWVRPGATLTPAEVAGLAAPGSAAEAKLLGGSNLARPTAPALRRDRGHLLSPVEPREPLRLRGDGGPTATIANIIAPACIGDGDSSPLQPAAGRNRPSATVCPPDRASEDTRREFAIAIADFGIAYNTALEPINPEPRGDSALRDASAIRFGRRHVAGTPARPLGISSEDPGSQLVNYRHEPLPLRLAEASEDRVLGGFDYRQSDRRADRASPCRPGDADCLGDMANAFSTRVHAGRDEWLARHPQPATATAPTRELLRGTPQGARIDALLARVEQWRRDFNCALYPASLLPAWAEGDPDGARAERCHPRIERREPWRVFGDPATPILPAYEGDAVQIRLIQGAQEAQHIFTMNGVKWPRLPGLGRSAARPPGQSGPGYVNAQSLGISEHFEFDVIVNPLDAPHVDYLYFGSSVDQLWDGLWGVMRSFSRPETSPAPRPLPSSASAGEALIDPRTFLAGLGNPPPPRPATGDKRLAVCSPARPGATVPYRAFDVSAVRVCDLFGDCDGPAPSGLDYSRRFGIRDERALVYVLNAEPRRCDADNLARGCGEAPRRSNAEVLRALRRDFAEGRPVEPLVLRAAAGECLEVTLRNHLPLVPEDGPAAGGEGGPAEVPEAAAYHNFLPMITDGFNVNQIRMSGTVGLSAPRVAQHPLWADGSNVGLNGAVIDRDAGPAAWSQGSLLPPCRRQDGENCQMTVWWSATDFERGNVPVEFGGLPLRSFGDPIKHPMHGLGGALVIGPERSDICPDDRFAAARRRPDGSAWPGGVSAEICAPGGRRHVDHVLMVQDAVNATRGGLPVGNLSGAEEPDDYGLKALNYRTEPIWARRGNDPSTGFPERNEMDYGRVLSSARLPDGRCDAGIDPSPRAPTPCDPETPVLTARAGEAVRLHVVHPGGHTRQQGLAVAGHGWNPFPWSAESRVFDARRRTGLHGGVFNAFGPMMGITLQLEAGGAARAPMDYLIRSQASFLFDNGLWGLLRVEPPARPQRQEAR</sequence>
<keyword evidence="3" id="KW-1185">Reference proteome</keyword>
<accession>A0A4R4DSZ1</accession>
<evidence type="ECO:0000256" key="1">
    <source>
        <dbReference type="SAM" id="MobiDB-lite"/>
    </source>
</evidence>
<feature type="region of interest" description="Disordered" evidence="1">
    <location>
        <begin position="1"/>
        <end position="21"/>
    </location>
</feature>
<dbReference type="Proteomes" id="UP000295023">
    <property type="component" value="Unassembled WGS sequence"/>
</dbReference>
<reference evidence="2 3" key="1">
    <citation type="submission" date="2019-03" db="EMBL/GenBank/DDBJ databases">
        <title>Paracraurococcus aquatilis NE82 genome sequence.</title>
        <authorList>
            <person name="Zhao Y."/>
            <person name="Du Z."/>
        </authorList>
    </citation>
    <scope>NUCLEOTIDE SEQUENCE [LARGE SCALE GENOMIC DNA]</scope>
    <source>
        <strain evidence="2 3">NE82</strain>
    </source>
</reference>